<reference evidence="2 3" key="1">
    <citation type="submission" date="2023-10" db="EMBL/GenBank/DDBJ databases">
        <title>Virgibacillus halophilus 5B73C genome.</title>
        <authorList>
            <person name="Miliotis G."/>
            <person name="Sengupta P."/>
            <person name="Hameed A."/>
            <person name="Chuvochina M."/>
            <person name="Mcdonagh F."/>
            <person name="Simpson A.C."/>
            <person name="Singh N.K."/>
            <person name="Rekha P.D."/>
            <person name="Raman K."/>
            <person name="Hugenholtz P."/>
            <person name="Venkateswaran K."/>
        </authorList>
    </citation>
    <scope>NUCLEOTIDE SEQUENCE [LARGE SCALE GENOMIC DNA]</scope>
    <source>
        <strain evidence="2 3">5B73C</strain>
    </source>
</reference>
<keyword evidence="1" id="KW-1133">Transmembrane helix</keyword>
<comment type="caution">
    <text evidence="2">The sequence shown here is derived from an EMBL/GenBank/DDBJ whole genome shotgun (WGS) entry which is preliminary data.</text>
</comment>
<keyword evidence="3" id="KW-1185">Reference proteome</keyword>
<proteinExistence type="predicted"/>
<evidence type="ECO:0008006" key="4">
    <source>
        <dbReference type="Google" id="ProtNLM"/>
    </source>
</evidence>
<name>A0ABU5C925_9BACI</name>
<dbReference type="Proteomes" id="UP001281447">
    <property type="component" value="Unassembled WGS sequence"/>
</dbReference>
<gene>
    <name evidence="2" type="ORF">RWE15_13920</name>
</gene>
<dbReference type="EMBL" id="JAWDIP010000003">
    <property type="protein sequence ID" value="MDY0395323.1"/>
    <property type="molecule type" value="Genomic_DNA"/>
</dbReference>
<evidence type="ECO:0000313" key="3">
    <source>
        <dbReference type="Proteomes" id="UP001281447"/>
    </source>
</evidence>
<accession>A0ABU5C925</accession>
<protein>
    <recommendedName>
        <fullName evidence="4">ABC-2 type transport system permease protein</fullName>
    </recommendedName>
</protein>
<evidence type="ECO:0000313" key="2">
    <source>
        <dbReference type="EMBL" id="MDY0395323.1"/>
    </source>
</evidence>
<organism evidence="2 3">
    <name type="scientific">Tigheibacillus halophilus</name>
    <dbReference type="NCBI Taxonomy" id="361280"/>
    <lineage>
        <taxon>Bacteria</taxon>
        <taxon>Bacillati</taxon>
        <taxon>Bacillota</taxon>
        <taxon>Bacilli</taxon>
        <taxon>Bacillales</taxon>
        <taxon>Bacillaceae</taxon>
        <taxon>Tigheibacillus</taxon>
    </lineage>
</organism>
<evidence type="ECO:0000256" key="1">
    <source>
        <dbReference type="SAM" id="Phobius"/>
    </source>
</evidence>
<feature type="transmembrane region" description="Helical" evidence="1">
    <location>
        <begin position="28"/>
        <end position="51"/>
    </location>
</feature>
<keyword evidence="1" id="KW-0812">Transmembrane</keyword>
<sequence>MKILTNLSPLTWENDAVIKMVYANDLSALFPAIGFNIGAALLFMLIASVIFRKKEGM</sequence>
<keyword evidence="1" id="KW-0472">Membrane</keyword>